<gene>
    <name evidence="1" type="ORF">GGR23_004017</name>
</gene>
<keyword evidence="2" id="KW-1185">Reference proteome</keyword>
<proteinExistence type="predicted"/>
<dbReference type="AlphaFoldDB" id="A0A7W6J8M6"/>
<comment type="caution">
    <text evidence="1">The sequence shown here is derived from an EMBL/GenBank/DDBJ whole genome shotgun (WGS) entry which is preliminary data.</text>
</comment>
<dbReference type="EMBL" id="JACIEZ010000011">
    <property type="protein sequence ID" value="MBB4066799.1"/>
    <property type="molecule type" value="Genomic_DNA"/>
</dbReference>
<sequence>MGKFTVEKWCCDRCGVVYGKRPSDLGYRYSVSASVDYPQDCAGGPVFSWKEMCNECDAQVSREVNAMRVSADKAKAALKGASND</sequence>
<reference evidence="1 2" key="1">
    <citation type="submission" date="2020-08" db="EMBL/GenBank/DDBJ databases">
        <title>Genomic Encyclopedia of Type Strains, Phase IV (KMG-IV): sequencing the most valuable type-strain genomes for metagenomic binning, comparative biology and taxonomic classification.</title>
        <authorList>
            <person name="Goeker M."/>
        </authorList>
    </citation>
    <scope>NUCLEOTIDE SEQUENCE [LARGE SCALE GENOMIC DNA]</scope>
    <source>
        <strain evidence="1 2">DSM 29853</strain>
    </source>
</reference>
<evidence type="ECO:0000313" key="1">
    <source>
        <dbReference type="EMBL" id="MBB4066799.1"/>
    </source>
</evidence>
<accession>A0A7W6J8M6</accession>
<name>A0A7W6J8M6_9HYPH</name>
<organism evidence="1 2">
    <name type="scientific">Gellertiella hungarica</name>
    <dbReference type="NCBI Taxonomy" id="1572859"/>
    <lineage>
        <taxon>Bacteria</taxon>
        <taxon>Pseudomonadati</taxon>
        <taxon>Pseudomonadota</taxon>
        <taxon>Alphaproteobacteria</taxon>
        <taxon>Hyphomicrobiales</taxon>
        <taxon>Rhizobiaceae</taxon>
        <taxon>Gellertiella</taxon>
    </lineage>
</organism>
<protein>
    <submittedName>
        <fullName evidence="1">Uncharacterized protein</fullName>
    </submittedName>
</protein>
<dbReference type="RefSeq" id="WP_183368052.1">
    <property type="nucleotide sequence ID" value="NZ_JACIEZ010000011.1"/>
</dbReference>
<dbReference type="Proteomes" id="UP000528286">
    <property type="component" value="Unassembled WGS sequence"/>
</dbReference>
<evidence type="ECO:0000313" key="2">
    <source>
        <dbReference type="Proteomes" id="UP000528286"/>
    </source>
</evidence>